<dbReference type="PANTHER" id="PTHR30450:SF1">
    <property type="entry name" value="D-METHIONINE TRANSPORT SYSTEM PERMEASE PROTEIN METI-RELATED"/>
    <property type="match status" value="1"/>
</dbReference>
<evidence type="ECO:0000256" key="2">
    <source>
        <dbReference type="ARBA" id="ARBA00022448"/>
    </source>
</evidence>
<keyword evidence="3" id="KW-1003">Cell membrane</keyword>
<dbReference type="InterPro" id="IPR000515">
    <property type="entry name" value="MetI-like"/>
</dbReference>
<evidence type="ECO:0000256" key="3">
    <source>
        <dbReference type="ARBA" id="ARBA00022475"/>
    </source>
</evidence>
<feature type="transmembrane region" description="Helical" evidence="7">
    <location>
        <begin position="20"/>
        <end position="43"/>
    </location>
</feature>
<comment type="subcellular location">
    <subcellularLocation>
        <location evidence="1 7">Cell membrane</location>
        <topology evidence="1 7">Multi-pass membrane protein</topology>
    </subcellularLocation>
</comment>
<dbReference type="AlphaFoldDB" id="A0A0U2MTM6"/>
<keyword evidence="2 7" id="KW-0813">Transport</keyword>
<dbReference type="Gene3D" id="1.10.3720.10">
    <property type="entry name" value="MetI-like"/>
    <property type="match status" value="1"/>
</dbReference>
<dbReference type="CDD" id="cd06261">
    <property type="entry name" value="TM_PBP2"/>
    <property type="match status" value="1"/>
</dbReference>
<evidence type="ECO:0000256" key="4">
    <source>
        <dbReference type="ARBA" id="ARBA00022692"/>
    </source>
</evidence>
<evidence type="ECO:0000313" key="8">
    <source>
        <dbReference type="EMBL" id="ALS20623.1"/>
    </source>
</evidence>
<evidence type="ECO:0000256" key="6">
    <source>
        <dbReference type="ARBA" id="ARBA00023136"/>
    </source>
</evidence>
<protein>
    <submittedName>
        <fullName evidence="8">Metal ABC transporter permease</fullName>
    </submittedName>
</protein>
<evidence type="ECO:0000256" key="1">
    <source>
        <dbReference type="ARBA" id="ARBA00004651"/>
    </source>
</evidence>
<name>A0A0U2MTM6_9BACL</name>
<dbReference type="OrthoDB" id="9793490at2"/>
<keyword evidence="9" id="KW-1185">Reference proteome</keyword>
<dbReference type="GO" id="GO:0048473">
    <property type="term" value="P:D-methionine transmembrane transport"/>
    <property type="evidence" value="ECO:0007669"/>
    <property type="project" value="TreeGrafter"/>
</dbReference>
<comment type="similarity">
    <text evidence="7">Belongs to the binding-protein-dependent transport system permease family.</text>
</comment>
<keyword evidence="6 7" id="KW-0472">Membrane</keyword>
<gene>
    <name evidence="8" type="ORF">IJ22_02340</name>
</gene>
<feature type="transmembrane region" description="Helical" evidence="7">
    <location>
        <begin position="191"/>
        <end position="210"/>
    </location>
</feature>
<dbReference type="SUPFAM" id="SSF161098">
    <property type="entry name" value="MetI-like"/>
    <property type="match status" value="1"/>
</dbReference>
<sequence>MLDNIIQQLPDIMEAAKETAIMVGISVASGIIFGIPLGTILFLTRKGQLLEQSYLFNLLNSFVNLVNAFPLLILIVAVIPFTRLLVGTSVGTVPAAVPLSIAIIPYFARLIEQSLVEVNKGVIEASISMGANIFQIVWKVMFVEARSGIVVSLSNIIILLISYSTIAGVVGAGGLGDFAVRNGYYRYQPDIMLATVFVMIVLVCVIQISGSRLARYLDKR</sequence>
<dbReference type="Pfam" id="PF00528">
    <property type="entry name" value="BPD_transp_1"/>
    <property type="match status" value="1"/>
</dbReference>
<reference evidence="8 9" key="2">
    <citation type="journal article" date="2016" name="Genome Announc.">
        <title>Complete Genome Sequences of Two Interactive Moderate Thermophiles, Paenibacillus napthalenovorans 32O-Y and Paenibacillus sp. 32O-W.</title>
        <authorList>
            <person name="Butler R.R.III."/>
            <person name="Wang J."/>
            <person name="Stark B.C."/>
            <person name="Pombert J.F."/>
        </authorList>
    </citation>
    <scope>NUCLEOTIDE SEQUENCE [LARGE SCALE GENOMIC DNA]</scope>
    <source>
        <strain evidence="8 9">32O-Y</strain>
    </source>
</reference>
<dbReference type="InterPro" id="IPR035906">
    <property type="entry name" value="MetI-like_sf"/>
</dbReference>
<organism evidence="8 9">
    <name type="scientific">Paenibacillus naphthalenovorans</name>
    <dbReference type="NCBI Taxonomy" id="162209"/>
    <lineage>
        <taxon>Bacteria</taxon>
        <taxon>Bacillati</taxon>
        <taxon>Bacillota</taxon>
        <taxon>Bacilli</taxon>
        <taxon>Bacillales</taxon>
        <taxon>Paenibacillaceae</taxon>
        <taxon>Paenibacillus</taxon>
    </lineage>
</organism>
<reference evidence="9" key="1">
    <citation type="submission" date="2015-12" db="EMBL/GenBank/DDBJ databases">
        <title>Complete genome sequences of two moderately thermophilic Paenibacillus species.</title>
        <authorList>
            <person name="Butler R.III."/>
            <person name="Wang J."/>
            <person name="Stark B.C."/>
            <person name="Pombert J.-F."/>
        </authorList>
    </citation>
    <scope>NUCLEOTIDE SEQUENCE [LARGE SCALE GENOMIC DNA]</scope>
    <source>
        <strain evidence="9">32O-Y</strain>
    </source>
</reference>
<dbReference type="PANTHER" id="PTHR30450">
    <property type="entry name" value="ABC TRANSPORTER PERMEASE"/>
    <property type="match status" value="1"/>
</dbReference>
<dbReference type="EMBL" id="CP013652">
    <property type="protein sequence ID" value="ALS20623.1"/>
    <property type="molecule type" value="Genomic_DNA"/>
</dbReference>
<dbReference type="PATRIC" id="fig|162209.4.peg.241"/>
<dbReference type="STRING" id="162209.IJ22_02340"/>
<accession>A0A0U2MTM6</accession>
<evidence type="ECO:0000256" key="5">
    <source>
        <dbReference type="ARBA" id="ARBA00022989"/>
    </source>
</evidence>
<dbReference type="RefSeq" id="WP_054820117.1">
    <property type="nucleotide sequence ID" value="NZ_CP013652.1"/>
</dbReference>
<keyword evidence="5 7" id="KW-1133">Transmembrane helix</keyword>
<feature type="transmembrane region" description="Helical" evidence="7">
    <location>
        <begin position="149"/>
        <end position="171"/>
    </location>
</feature>
<dbReference type="InterPro" id="IPR051322">
    <property type="entry name" value="AA_ABC_Transporter_Permease"/>
</dbReference>
<evidence type="ECO:0000313" key="9">
    <source>
        <dbReference type="Proteomes" id="UP000061660"/>
    </source>
</evidence>
<dbReference type="KEGG" id="pnp:IJ22_02340"/>
<proteinExistence type="inferred from homology"/>
<feature type="transmembrane region" description="Helical" evidence="7">
    <location>
        <begin position="85"/>
        <end position="108"/>
    </location>
</feature>
<dbReference type="GO" id="GO:0005886">
    <property type="term" value="C:plasma membrane"/>
    <property type="evidence" value="ECO:0007669"/>
    <property type="project" value="UniProtKB-SubCell"/>
</dbReference>
<dbReference type="Proteomes" id="UP000061660">
    <property type="component" value="Chromosome"/>
</dbReference>
<dbReference type="PROSITE" id="PS50928">
    <property type="entry name" value="ABC_TM1"/>
    <property type="match status" value="1"/>
</dbReference>
<feature type="transmembrane region" description="Helical" evidence="7">
    <location>
        <begin position="55"/>
        <end position="79"/>
    </location>
</feature>
<evidence type="ECO:0000256" key="7">
    <source>
        <dbReference type="RuleBase" id="RU363032"/>
    </source>
</evidence>
<keyword evidence="4 7" id="KW-0812">Transmembrane</keyword>